<dbReference type="RefSeq" id="WP_194555967.1">
    <property type="nucleotide sequence ID" value="NZ_JADKMY010000001.1"/>
</dbReference>
<feature type="compositionally biased region" description="Pro residues" evidence="1">
    <location>
        <begin position="87"/>
        <end position="107"/>
    </location>
</feature>
<organism evidence="4 5">
    <name type="scientific">Corynebacterium suicordis DSM 45110</name>
    <dbReference type="NCBI Taxonomy" id="1121369"/>
    <lineage>
        <taxon>Bacteria</taxon>
        <taxon>Bacillati</taxon>
        <taxon>Actinomycetota</taxon>
        <taxon>Actinomycetes</taxon>
        <taxon>Mycobacteriales</taxon>
        <taxon>Corynebacteriaceae</taxon>
        <taxon>Corynebacterium</taxon>
    </lineage>
</organism>
<proteinExistence type="predicted"/>
<dbReference type="EMBL" id="JADKMY010000001">
    <property type="protein sequence ID" value="MBF4553131.1"/>
    <property type="molecule type" value="Genomic_DNA"/>
</dbReference>
<feature type="signal peptide" evidence="2">
    <location>
        <begin position="1"/>
        <end position="25"/>
    </location>
</feature>
<keyword evidence="5" id="KW-1185">Reference proteome</keyword>
<evidence type="ECO:0000256" key="1">
    <source>
        <dbReference type="SAM" id="MobiDB-lite"/>
    </source>
</evidence>
<dbReference type="SMART" id="SM00894">
    <property type="entry name" value="Excalibur"/>
    <property type="match status" value="1"/>
</dbReference>
<accession>A0ABR9ZI65</accession>
<feature type="compositionally biased region" description="Low complexity" evidence="1">
    <location>
        <begin position="30"/>
        <end position="60"/>
    </location>
</feature>
<feature type="compositionally biased region" description="Polar residues" evidence="1">
    <location>
        <begin position="126"/>
        <end position="137"/>
    </location>
</feature>
<feature type="region of interest" description="Disordered" evidence="1">
    <location>
        <begin position="21"/>
        <end position="111"/>
    </location>
</feature>
<name>A0ABR9ZI65_9CORY</name>
<protein>
    <submittedName>
        <fullName evidence="4">Excalibur calcium-binding domain-containing protein</fullName>
    </submittedName>
</protein>
<evidence type="ECO:0000313" key="5">
    <source>
        <dbReference type="Proteomes" id="UP000635902"/>
    </source>
</evidence>
<comment type="caution">
    <text evidence="4">The sequence shown here is derived from an EMBL/GenBank/DDBJ whole genome shotgun (WGS) entry which is preliminary data.</text>
</comment>
<evidence type="ECO:0000313" key="4">
    <source>
        <dbReference type="EMBL" id="MBF4553131.1"/>
    </source>
</evidence>
<feature type="compositionally biased region" description="Pro residues" evidence="1">
    <location>
        <begin position="61"/>
        <end position="72"/>
    </location>
</feature>
<evidence type="ECO:0000256" key="2">
    <source>
        <dbReference type="SAM" id="SignalP"/>
    </source>
</evidence>
<dbReference type="PROSITE" id="PS51257">
    <property type="entry name" value="PROKAR_LIPOPROTEIN"/>
    <property type="match status" value="1"/>
</dbReference>
<sequence>MNPRKSLLVLAAVSVCGISACSAPAEEETSVTQTVTATTTATSTSSTPTSSSATPTSSSPEPAPSTPPPAEEPAPVENAPQNFFAPAPAPEPAPAPAPAYEPAPAPAAPDMKFSSCKEALAAGYSHMTTGSPGYSTNLDRDGDGVACDKVG</sequence>
<reference evidence="4 5" key="1">
    <citation type="submission" date="2020-10" db="EMBL/GenBank/DDBJ databases">
        <title>Novel species in genus Corynebacterium.</title>
        <authorList>
            <person name="Zhang G."/>
        </authorList>
    </citation>
    <scope>NUCLEOTIDE SEQUENCE [LARGE SCALE GENOMIC DNA]</scope>
    <source>
        <strain evidence="4 5">DSM 45110</strain>
    </source>
</reference>
<keyword evidence="2" id="KW-0732">Signal</keyword>
<dbReference type="Proteomes" id="UP000635902">
    <property type="component" value="Unassembled WGS sequence"/>
</dbReference>
<dbReference type="InterPro" id="IPR008613">
    <property type="entry name" value="Excalibur_Ca-bd_domain"/>
</dbReference>
<evidence type="ECO:0000259" key="3">
    <source>
        <dbReference type="SMART" id="SM00894"/>
    </source>
</evidence>
<dbReference type="Pfam" id="PF05901">
    <property type="entry name" value="Excalibur"/>
    <property type="match status" value="1"/>
</dbReference>
<feature type="domain" description="Excalibur calcium-binding" evidence="3">
    <location>
        <begin position="112"/>
        <end position="148"/>
    </location>
</feature>
<gene>
    <name evidence="4" type="ORF">IRY30_03405</name>
</gene>
<feature type="chain" id="PRO_5046423444" evidence="2">
    <location>
        <begin position="26"/>
        <end position="151"/>
    </location>
</feature>
<feature type="region of interest" description="Disordered" evidence="1">
    <location>
        <begin position="125"/>
        <end position="151"/>
    </location>
</feature>